<protein>
    <submittedName>
        <fullName evidence="1">Uncharacterized protein</fullName>
    </submittedName>
</protein>
<proteinExistence type="predicted"/>
<organism evidence="1 2">
    <name type="scientific">Marinobacter salsuginis</name>
    <dbReference type="NCBI Taxonomy" id="418719"/>
    <lineage>
        <taxon>Bacteria</taxon>
        <taxon>Pseudomonadati</taxon>
        <taxon>Pseudomonadota</taxon>
        <taxon>Gammaproteobacteria</taxon>
        <taxon>Pseudomonadales</taxon>
        <taxon>Marinobacteraceae</taxon>
        <taxon>Marinobacter</taxon>
    </lineage>
</organism>
<comment type="caution">
    <text evidence="1">The sequence shown here is derived from an EMBL/GenBank/DDBJ whole genome shotgun (WGS) entry which is preliminary data.</text>
</comment>
<dbReference type="Proteomes" id="UP000387223">
    <property type="component" value="Unassembled WGS sequence"/>
</dbReference>
<evidence type="ECO:0000313" key="1">
    <source>
        <dbReference type="EMBL" id="GBO89208.1"/>
    </source>
</evidence>
<sequence length="281" mass="32251">MSAQKQLTDIFSADGECKFHDSAALPLPANFNPGSIYLRVHIRIDTPSYRQKNIYYPQFADNAASDKFYEEMGALLSDEHMIVDGTYARTFGEVPEKLHIHPDDLNGLVSLDRLVRIVEAIKAGKSSVTGLRWVDVYAICEELDDDEKLNRLTYYREELAESLLDSAFTGKRKIYRDITTDGLFYEYGAIRSAFPGLQFVEHFSAGRGGCQISHQFKNELINDLINQGLLHERFKDGRQWHRASLKTELNQIRKADRTSLWKLAERVATPKKNPWETQKCR</sequence>
<dbReference type="AlphaFoldDB" id="A0A5M3Q1W0"/>
<gene>
    <name evidence="1" type="ORF">MSSD14B_28760</name>
</gene>
<name>A0A5M3Q1W0_9GAMM</name>
<accession>A0A5M3Q1W0</accession>
<evidence type="ECO:0000313" key="2">
    <source>
        <dbReference type="Proteomes" id="UP000387223"/>
    </source>
</evidence>
<dbReference type="EMBL" id="BGZI01000020">
    <property type="protein sequence ID" value="GBO89208.1"/>
    <property type="molecule type" value="Genomic_DNA"/>
</dbReference>
<dbReference type="RefSeq" id="WP_136631086.1">
    <property type="nucleotide sequence ID" value="NZ_BGZI01000020.1"/>
</dbReference>
<reference evidence="1 2" key="1">
    <citation type="journal article" date="2019" name="J. Gen. Appl. Microbiol.">
        <title>Aerobic degradation of cis-dichloroethene by the marine bacterium Marinobacter salsuginis strain 5N-3.</title>
        <authorList>
            <person name="Inoue Y."/>
            <person name="Fukunaga Y."/>
            <person name="Katsumata H."/>
            <person name="Ohji S."/>
            <person name="Hosoyama A."/>
            <person name="Mori K."/>
            <person name="Ando K."/>
        </authorList>
    </citation>
    <scope>NUCLEOTIDE SEQUENCE [LARGE SCALE GENOMIC DNA]</scope>
    <source>
        <strain evidence="1 2">NBRC 109114</strain>
    </source>
</reference>